<evidence type="ECO:0000256" key="1">
    <source>
        <dbReference type="SAM" id="MobiDB-lite"/>
    </source>
</evidence>
<evidence type="ECO:0000313" key="5">
    <source>
        <dbReference type="EMBL" id="CAF4015229.1"/>
    </source>
</evidence>
<dbReference type="EMBL" id="CAJOBA010009182">
    <property type="protein sequence ID" value="CAF3845504.1"/>
    <property type="molecule type" value="Genomic_DNA"/>
</dbReference>
<accession>A0A814ZTA0</accession>
<organism evidence="3 6">
    <name type="scientific">Didymodactylos carnosus</name>
    <dbReference type="NCBI Taxonomy" id="1234261"/>
    <lineage>
        <taxon>Eukaryota</taxon>
        <taxon>Metazoa</taxon>
        <taxon>Spiralia</taxon>
        <taxon>Gnathifera</taxon>
        <taxon>Rotifera</taxon>
        <taxon>Eurotatoria</taxon>
        <taxon>Bdelloidea</taxon>
        <taxon>Philodinida</taxon>
        <taxon>Philodinidae</taxon>
        <taxon>Didymodactylos</taxon>
    </lineage>
</organism>
<dbReference type="EMBL" id="CAJNOQ010010292">
    <property type="protein sequence ID" value="CAF1247969.1"/>
    <property type="molecule type" value="Genomic_DNA"/>
</dbReference>
<keyword evidence="6" id="KW-1185">Reference proteome</keyword>
<dbReference type="Gene3D" id="1.25.40.180">
    <property type="match status" value="1"/>
</dbReference>
<reference evidence="3" key="1">
    <citation type="submission" date="2021-02" db="EMBL/GenBank/DDBJ databases">
        <authorList>
            <person name="Nowell W R."/>
        </authorList>
    </citation>
    <scope>NUCLEOTIDE SEQUENCE</scope>
</reference>
<feature type="compositionally biased region" description="Polar residues" evidence="1">
    <location>
        <begin position="25"/>
        <end position="34"/>
    </location>
</feature>
<feature type="region of interest" description="Disordered" evidence="1">
    <location>
        <begin position="23"/>
        <end position="52"/>
    </location>
</feature>
<evidence type="ECO:0000313" key="4">
    <source>
        <dbReference type="EMBL" id="CAF3845504.1"/>
    </source>
</evidence>
<dbReference type="Proteomes" id="UP000677228">
    <property type="component" value="Unassembled WGS sequence"/>
</dbReference>
<sequence>MQGSKLSICRILELVFPTEPFLPNPSKNIASKTTAKSDKSPPVIQSKQSADDTVSKTINTSSEILTSSNCAVQKPLLNEQKPNPTEYFHVERTKTKKPNQLHSFEKLVRLFGDSYTSHNTILQYIEKTTLNVPLMRIKVIILSYLDAWYSAASTTTQTSIAEHQMPLLRKVLSANIENEFQALYGIQLFCTTSVKLTGSRTAFTGCLDRLNTVNLLFQTFYDYGCIRQEMY</sequence>
<protein>
    <submittedName>
        <fullName evidence="3">Uncharacterized protein</fullName>
    </submittedName>
</protein>
<gene>
    <name evidence="3" type="ORF">GPM918_LOCUS25987</name>
    <name evidence="2" type="ORF">OVA965_LOCUS18440</name>
    <name evidence="5" type="ORF">SRO942_LOCUS26061</name>
    <name evidence="4" type="ORF">TMI583_LOCUS18454</name>
</gene>
<dbReference type="Proteomes" id="UP000681722">
    <property type="component" value="Unassembled WGS sequence"/>
</dbReference>
<evidence type="ECO:0000313" key="3">
    <source>
        <dbReference type="EMBL" id="CAF1247969.1"/>
    </source>
</evidence>
<comment type="caution">
    <text evidence="3">The sequence shown here is derived from an EMBL/GenBank/DDBJ whole genome shotgun (WGS) entry which is preliminary data.</text>
</comment>
<dbReference type="EMBL" id="CAJOBC010013267">
    <property type="protein sequence ID" value="CAF4015229.1"/>
    <property type="molecule type" value="Genomic_DNA"/>
</dbReference>
<name>A0A814ZTA0_9BILA</name>
<dbReference type="Proteomes" id="UP000663829">
    <property type="component" value="Unassembled WGS sequence"/>
</dbReference>
<evidence type="ECO:0000313" key="6">
    <source>
        <dbReference type="Proteomes" id="UP000663829"/>
    </source>
</evidence>
<proteinExistence type="predicted"/>
<evidence type="ECO:0000313" key="2">
    <source>
        <dbReference type="EMBL" id="CAF1082690.1"/>
    </source>
</evidence>
<dbReference type="EMBL" id="CAJNOK010009164">
    <property type="protein sequence ID" value="CAF1082690.1"/>
    <property type="molecule type" value="Genomic_DNA"/>
</dbReference>
<dbReference type="AlphaFoldDB" id="A0A814ZTA0"/>
<dbReference type="Proteomes" id="UP000682733">
    <property type="component" value="Unassembled WGS sequence"/>
</dbReference>